<dbReference type="Proteomes" id="UP000254496">
    <property type="component" value="Unassembled WGS sequence"/>
</dbReference>
<accession>A0AB38H9G5</accession>
<evidence type="ECO:0000313" key="1">
    <source>
        <dbReference type="EMBL" id="STO68761.1"/>
    </source>
</evidence>
<reference evidence="1 2" key="1">
    <citation type="submission" date="2018-06" db="EMBL/GenBank/DDBJ databases">
        <authorList>
            <consortium name="Pathogen Informatics"/>
            <person name="Doyle S."/>
        </authorList>
    </citation>
    <scope>NUCLEOTIDE SEQUENCE [LARGE SCALE GENOMIC DNA]</scope>
    <source>
        <strain evidence="1 2">NCTC8540</strain>
    </source>
</reference>
<evidence type="ECO:0008006" key="3">
    <source>
        <dbReference type="Google" id="ProtNLM"/>
    </source>
</evidence>
<sequence length="223" mass="25337">MLNLDIETFVKESHIFSQIESNHTEPALFGITDGKAIGTYLEHKFKDYLAQKYSFQWGNSANGIDFPSLNTDMKVTSKRQPQSSCPYKSARQKIFGLGYNLIVFVYEKYDDAISRTGRLKITDTVFVEESRTADFQTTTGILDILQRSGNRDDLIGFMIERNLPVEEIELNNIADEILMTPPNQGFLTISNALQWRLQYTRVIEMAGQIQGIHSIFKSTSGIC</sequence>
<protein>
    <recommendedName>
        <fullName evidence="3">Restriction endonuclease</fullName>
    </recommendedName>
</protein>
<dbReference type="RefSeq" id="WP_115073047.1">
    <property type="nucleotide sequence ID" value="NZ_UGHE01000002.1"/>
</dbReference>
<proteinExistence type="predicted"/>
<name>A0AB38H9G5_9PAST</name>
<organism evidence="1 2">
    <name type="scientific">Canicola haemoglobinophilus</name>
    <dbReference type="NCBI Taxonomy" id="733"/>
    <lineage>
        <taxon>Bacteria</taxon>
        <taxon>Pseudomonadati</taxon>
        <taxon>Pseudomonadota</taxon>
        <taxon>Gammaproteobacteria</taxon>
        <taxon>Pasteurellales</taxon>
        <taxon>Pasteurellaceae</taxon>
        <taxon>Canicola</taxon>
    </lineage>
</organism>
<evidence type="ECO:0000313" key="2">
    <source>
        <dbReference type="Proteomes" id="UP000254496"/>
    </source>
</evidence>
<comment type="caution">
    <text evidence="1">The sequence shown here is derived from an EMBL/GenBank/DDBJ whole genome shotgun (WGS) entry which is preliminary data.</text>
</comment>
<gene>
    <name evidence="1" type="ORF">NCTC8540_01263</name>
</gene>
<dbReference type="EMBL" id="UGHJ01000001">
    <property type="protein sequence ID" value="STO68761.1"/>
    <property type="molecule type" value="Genomic_DNA"/>
</dbReference>
<dbReference type="REBASE" id="431834">
    <property type="entry name" value="Hha8540VIIP"/>
</dbReference>
<dbReference type="AlphaFoldDB" id="A0AB38H9G5"/>